<dbReference type="RefSeq" id="WP_183589987.1">
    <property type="nucleotide sequence ID" value="NZ_JACHCA010000025.1"/>
</dbReference>
<name>A0A841JK00_9SPHI</name>
<organism evidence="2 3">
    <name type="scientific">Mucilaginibacter lappiensis</name>
    <dbReference type="NCBI Taxonomy" id="354630"/>
    <lineage>
        <taxon>Bacteria</taxon>
        <taxon>Pseudomonadati</taxon>
        <taxon>Bacteroidota</taxon>
        <taxon>Sphingobacteriia</taxon>
        <taxon>Sphingobacteriales</taxon>
        <taxon>Sphingobacteriaceae</taxon>
        <taxon>Mucilaginibacter</taxon>
    </lineage>
</organism>
<accession>A0A841JK00</accession>
<evidence type="ECO:0000256" key="1">
    <source>
        <dbReference type="SAM" id="SignalP"/>
    </source>
</evidence>
<keyword evidence="1" id="KW-0732">Signal</keyword>
<reference evidence="2 3" key="1">
    <citation type="submission" date="2020-08" db="EMBL/GenBank/DDBJ databases">
        <title>Genomic Encyclopedia of Type Strains, Phase IV (KMG-V): Genome sequencing to study the core and pangenomes of soil and plant-associated prokaryotes.</title>
        <authorList>
            <person name="Whitman W."/>
        </authorList>
    </citation>
    <scope>NUCLEOTIDE SEQUENCE [LARGE SCALE GENOMIC DNA]</scope>
    <source>
        <strain evidence="2 3">MP601</strain>
    </source>
</reference>
<dbReference type="EMBL" id="JACHCA010000025">
    <property type="protein sequence ID" value="MBB6131513.1"/>
    <property type="molecule type" value="Genomic_DNA"/>
</dbReference>
<feature type="chain" id="PRO_5032457579" evidence="1">
    <location>
        <begin position="21"/>
        <end position="218"/>
    </location>
</feature>
<protein>
    <submittedName>
        <fullName evidence="2">Uncharacterized protein</fullName>
    </submittedName>
</protein>
<dbReference type="Proteomes" id="UP000548326">
    <property type="component" value="Unassembled WGS sequence"/>
</dbReference>
<feature type="signal peptide" evidence="1">
    <location>
        <begin position="1"/>
        <end position="20"/>
    </location>
</feature>
<gene>
    <name evidence="2" type="ORF">HDF22_005664</name>
</gene>
<comment type="caution">
    <text evidence="2">The sequence shown here is derived from an EMBL/GenBank/DDBJ whole genome shotgun (WGS) entry which is preliminary data.</text>
</comment>
<evidence type="ECO:0000313" key="2">
    <source>
        <dbReference type="EMBL" id="MBB6131513.1"/>
    </source>
</evidence>
<proteinExistence type="predicted"/>
<sequence>MKKILTGILLLAGLKLSAQSSSINIVAMHQLINNSQSEYKEQTTVKNKQAAVDATEVVNRSQMTKLKDKYREIQSRFSIVGTIIGDAQIAMQAIPLSESIVKRQGQLVALAQQYPLMIPFALGTEIAFAKKAEGTIRYMIGLSLSIGVVNQMKASNRKLLFDYGIDLLQEMDEELRVAVNTIIFSGSLNSSDIPFSNYVNQDKDLTKSILTRFKTIKQ</sequence>
<dbReference type="AlphaFoldDB" id="A0A841JK00"/>
<evidence type="ECO:0000313" key="3">
    <source>
        <dbReference type="Proteomes" id="UP000548326"/>
    </source>
</evidence>